<sequence length="40" mass="4762">MILFSANWQNSVWGQYIITDQPDTEVVLKHQWIKELFSPV</sequence>
<dbReference type="AlphaFoldDB" id="A0A975BYE2"/>
<dbReference type="KEGG" id="dmm:dnm_099530"/>
<name>A0A975BYE2_9BACT</name>
<gene>
    <name evidence="1" type="ORF">dnm_099530</name>
</gene>
<proteinExistence type="predicted"/>
<organism evidence="1 2">
    <name type="scientific">Desulfonema magnum</name>
    <dbReference type="NCBI Taxonomy" id="45655"/>
    <lineage>
        <taxon>Bacteria</taxon>
        <taxon>Pseudomonadati</taxon>
        <taxon>Thermodesulfobacteriota</taxon>
        <taxon>Desulfobacteria</taxon>
        <taxon>Desulfobacterales</taxon>
        <taxon>Desulfococcaceae</taxon>
        <taxon>Desulfonema</taxon>
    </lineage>
</organism>
<evidence type="ECO:0000313" key="1">
    <source>
        <dbReference type="EMBL" id="QTA93845.1"/>
    </source>
</evidence>
<dbReference type="Proteomes" id="UP000663722">
    <property type="component" value="Chromosome"/>
</dbReference>
<protein>
    <submittedName>
        <fullName evidence="1">Uncharacterized protein</fullName>
    </submittedName>
</protein>
<accession>A0A975BYE2</accession>
<evidence type="ECO:0000313" key="2">
    <source>
        <dbReference type="Proteomes" id="UP000663722"/>
    </source>
</evidence>
<dbReference type="EMBL" id="CP061800">
    <property type="protein sequence ID" value="QTA93845.1"/>
    <property type="molecule type" value="Genomic_DNA"/>
</dbReference>
<reference evidence="1" key="1">
    <citation type="journal article" date="2021" name="Microb. Physiol.">
        <title>Proteogenomic Insights into the Physiology of Marine, Sulfate-Reducing, Filamentous Desulfonema limicola and Desulfonema magnum.</title>
        <authorList>
            <person name="Schnaars V."/>
            <person name="Wohlbrand L."/>
            <person name="Scheve S."/>
            <person name="Hinrichs C."/>
            <person name="Reinhardt R."/>
            <person name="Rabus R."/>
        </authorList>
    </citation>
    <scope>NUCLEOTIDE SEQUENCE</scope>
    <source>
        <strain evidence="1">4be13</strain>
    </source>
</reference>
<keyword evidence="2" id="KW-1185">Reference proteome</keyword>